<dbReference type="Gene3D" id="1.10.720.30">
    <property type="entry name" value="SAP domain"/>
    <property type="match status" value="1"/>
</dbReference>
<evidence type="ECO:0000313" key="15">
    <source>
        <dbReference type="EMBL" id="EUB60147.1"/>
    </source>
</evidence>
<dbReference type="InterPro" id="IPR045333">
    <property type="entry name" value="ARMET-like"/>
</dbReference>
<feature type="domain" description="ARMET C-terminal" evidence="13">
    <location>
        <begin position="250"/>
        <end position="288"/>
    </location>
</feature>
<evidence type="ECO:0000259" key="13">
    <source>
        <dbReference type="Pfam" id="PF10208"/>
    </source>
</evidence>
<name>W6UPE5_ECHGR</name>
<evidence type="ECO:0000256" key="1">
    <source>
        <dbReference type="ARBA" id="ARBA00004141"/>
    </source>
</evidence>
<comment type="caution">
    <text evidence="15">The sequence shown here is derived from an EMBL/GenBank/DDBJ whole genome shotgun (WGS) entry which is preliminary data.</text>
</comment>
<evidence type="ECO:0000256" key="10">
    <source>
        <dbReference type="ARBA" id="ARBA00023157"/>
    </source>
</evidence>
<evidence type="ECO:0000256" key="12">
    <source>
        <dbReference type="SAM" id="Phobius"/>
    </source>
</evidence>
<dbReference type="Pfam" id="PF20145">
    <property type="entry name" value="ARMET_N"/>
    <property type="match status" value="1"/>
</dbReference>
<sequence>MSKATAVYKCGGGDQWTAWIRDLSIAVSLGRQSEPHTHTDSLGLCQGSGSYKMNAFRLLMALTTVAFVILMVSGYAFCSIRKEPFWSDHRKSLLAFKRGRRSQSFSEVIIISLLCYARCTRQFMILVMRCGLYFVPLLLSLLLLNAITDAAQKKCQVCIEVMNKLQEAVDANKGSDVVKTIDDTCSTFTGKQRKICSNVGALPNSPTRVVNEVARQLSISVPAEKICQNLAKNDPQICEIMHQFVPSHDADFKKMSVKELKQTLAFIGVECTGCMDKSDFIEMAEKNRDKIPRSDL</sequence>
<dbReference type="InterPro" id="IPR021149">
    <property type="entry name" value="OligosaccharylTrfase_OST3/OST6"/>
</dbReference>
<feature type="transmembrane region" description="Helical" evidence="12">
    <location>
        <begin position="58"/>
        <end position="78"/>
    </location>
</feature>
<dbReference type="RefSeq" id="XP_024351343.1">
    <property type="nucleotide sequence ID" value="XM_024494249.1"/>
</dbReference>
<accession>W6UPE5</accession>
<dbReference type="Pfam" id="PF04756">
    <property type="entry name" value="OST3_OST6"/>
    <property type="match status" value="1"/>
</dbReference>
<dbReference type="Proteomes" id="UP000019149">
    <property type="component" value="Unassembled WGS sequence"/>
</dbReference>
<evidence type="ECO:0000256" key="7">
    <source>
        <dbReference type="ARBA" id="ARBA00022729"/>
    </source>
</evidence>
<dbReference type="Pfam" id="PF10208">
    <property type="entry name" value="ARMET_C"/>
    <property type="match status" value="1"/>
</dbReference>
<dbReference type="PANTHER" id="PTHR12990">
    <property type="entry name" value="ARMET-LIKE PROTEIN"/>
    <property type="match status" value="1"/>
</dbReference>
<organism evidence="15 16">
    <name type="scientific">Echinococcus granulosus</name>
    <name type="common">Hydatid tapeworm</name>
    <dbReference type="NCBI Taxonomy" id="6210"/>
    <lineage>
        <taxon>Eukaryota</taxon>
        <taxon>Metazoa</taxon>
        <taxon>Spiralia</taxon>
        <taxon>Lophotrochozoa</taxon>
        <taxon>Platyhelminthes</taxon>
        <taxon>Cestoda</taxon>
        <taxon>Eucestoda</taxon>
        <taxon>Cyclophyllidea</taxon>
        <taxon>Taeniidae</taxon>
        <taxon>Echinococcus</taxon>
        <taxon>Echinococcus granulosus group</taxon>
    </lineage>
</organism>
<dbReference type="CTD" id="36340715"/>
<dbReference type="AlphaFoldDB" id="W6UPE5"/>
<evidence type="ECO:0000256" key="8">
    <source>
        <dbReference type="ARBA" id="ARBA00022989"/>
    </source>
</evidence>
<dbReference type="GeneID" id="36340715"/>
<reference evidence="15 16" key="1">
    <citation type="journal article" date="2013" name="Nat. Genet.">
        <title>The genome of the hydatid tapeworm Echinococcus granulosus.</title>
        <authorList>
            <person name="Zheng H."/>
            <person name="Zhang W."/>
            <person name="Zhang L."/>
            <person name="Zhang Z."/>
            <person name="Li J."/>
            <person name="Lu G."/>
            <person name="Zhu Y."/>
            <person name="Wang Y."/>
            <person name="Huang Y."/>
            <person name="Liu J."/>
            <person name="Kang H."/>
            <person name="Chen J."/>
            <person name="Wang L."/>
            <person name="Chen A."/>
            <person name="Yu S."/>
            <person name="Gao Z."/>
            <person name="Jin L."/>
            <person name="Gu W."/>
            <person name="Wang Z."/>
            <person name="Zhao L."/>
            <person name="Shi B."/>
            <person name="Wen H."/>
            <person name="Lin R."/>
            <person name="Jones M.K."/>
            <person name="Brejova B."/>
            <person name="Vinar T."/>
            <person name="Zhao G."/>
            <person name="McManus D.P."/>
            <person name="Chen Z."/>
            <person name="Zhou Y."/>
            <person name="Wang S."/>
        </authorList>
    </citation>
    <scope>NUCLEOTIDE SEQUENCE [LARGE SCALE GENOMIC DNA]</scope>
</reference>
<dbReference type="GO" id="GO:0016020">
    <property type="term" value="C:membrane"/>
    <property type="evidence" value="ECO:0007669"/>
    <property type="project" value="UniProtKB-SubCell"/>
</dbReference>
<protein>
    <recommendedName>
        <fullName evidence="4">Mesencephalic astrocyte-derived neurotrophic factor homolog</fullName>
    </recommendedName>
    <alternativeName>
        <fullName evidence="11">MANF/CDNF-like protein</fullName>
    </alternativeName>
</protein>
<dbReference type="STRING" id="6210.W6UPE5"/>
<dbReference type="InterPro" id="IPR036361">
    <property type="entry name" value="SAP_dom_sf"/>
</dbReference>
<evidence type="ECO:0000256" key="11">
    <source>
        <dbReference type="ARBA" id="ARBA00032923"/>
    </source>
</evidence>
<keyword evidence="5" id="KW-0964">Secreted</keyword>
<dbReference type="PANTHER" id="PTHR12990:SF5">
    <property type="entry name" value="MESENCEPHALIC ASTROCYTE-DERIVED NEUROTROPHIC FACTOR HOMOLOG"/>
    <property type="match status" value="1"/>
</dbReference>
<keyword evidence="6 12" id="KW-0812">Transmembrane</keyword>
<dbReference type="InterPro" id="IPR045332">
    <property type="entry name" value="ARMET_N"/>
</dbReference>
<feature type="transmembrane region" description="Helical" evidence="12">
    <location>
        <begin position="123"/>
        <end position="144"/>
    </location>
</feature>
<keyword evidence="10" id="KW-1015">Disulfide bond</keyword>
<keyword evidence="9 12" id="KW-0472">Membrane</keyword>
<evidence type="ECO:0000256" key="3">
    <source>
        <dbReference type="ARBA" id="ARBA00005617"/>
    </source>
</evidence>
<dbReference type="KEGG" id="egl:EGR_05000"/>
<evidence type="ECO:0000256" key="9">
    <source>
        <dbReference type="ARBA" id="ARBA00023136"/>
    </source>
</evidence>
<evidence type="ECO:0000256" key="6">
    <source>
        <dbReference type="ARBA" id="ARBA00022692"/>
    </source>
</evidence>
<dbReference type="GO" id="GO:0005576">
    <property type="term" value="C:extracellular region"/>
    <property type="evidence" value="ECO:0007669"/>
    <property type="project" value="UniProtKB-SubCell"/>
</dbReference>
<dbReference type="EMBL" id="APAU02000034">
    <property type="protein sequence ID" value="EUB60147.1"/>
    <property type="molecule type" value="Genomic_DNA"/>
</dbReference>
<evidence type="ECO:0000259" key="14">
    <source>
        <dbReference type="Pfam" id="PF20145"/>
    </source>
</evidence>
<gene>
    <name evidence="15" type="ORF">EGR_05000</name>
</gene>
<dbReference type="SUPFAM" id="SSF68906">
    <property type="entry name" value="SAP domain"/>
    <property type="match status" value="1"/>
</dbReference>
<evidence type="ECO:0000256" key="4">
    <source>
        <dbReference type="ARBA" id="ARBA00014267"/>
    </source>
</evidence>
<proteinExistence type="inferred from homology"/>
<evidence type="ECO:0000313" key="16">
    <source>
        <dbReference type="Proteomes" id="UP000019149"/>
    </source>
</evidence>
<keyword evidence="16" id="KW-1185">Reference proteome</keyword>
<keyword evidence="7" id="KW-0732">Signal</keyword>
<dbReference type="OrthoDB" id="5597848at2759"/>
<dbReference type="InterPro" id="IPR019345">
    <property type="entry name" value="ARMET_C"/>
</dbReference>
<keyword evidence="8 12" id="KW-1133">Transmembrane helix</keyword>
<comment type="subcellular location">
    <subcellularLocation>
        <location evidence="1">Membrane</location>
        <topology evidence="1">Multi-pass membrane protein</topology>
    </subcellularLocation>
    <subcellularLocation>
        <location evidence="2">Secreted</location>
    </subcellularLocation>
</comment>
<evidence type="ECO:0000256" key="2">
    <source>
        <dbReference type="ARBA" id="ARBA00004613"/>
    </source>
</evidence>
<dbReference type="Gene3D" id="1.10.225.10">
    <property type="entry name" value="Saposin-like"/>
    <property type="match status" value="1"/>
</dbReference>
<feature type="domain" description="ARMET N-terminal" evidence="14">
    <location>
        <begin position="154"/>
        <end position="241"/>
    </location>
</feature>
<evidence type="ECO:0000256" key="5">
    <source>
        <dbReference type="ARBA" id="ARBA00022525"/>
    </source>
</evidence>
<comment type="similarity">
    <text evidence="3">Belongs to the ARMET family.</text>
</comment>